<dbReference type="AlphaFoldDB" id="A0A7K9JSU9"/>
<dbReference type="GO" id="GO:0035613">
    <property type="term" value="F:RNA stem-loop binding"/>
    <property type="evidence" value="ECO:0007669"/>
    <property type="project" value="TreeGrafter"/>
</dbReference>
<dbReference type="EMBL" id="VWZP01003122">
    <property type="protein sequence ID" value="NXH41293.1"/>
    <property type="molecule type" value="Genomic_DNA"/>
</dbReference>
<dbReference type="GO" id="GO:0004519">
    <property type="term" value="F:endonuclease activity"/>
    <property type="evidence" value="ECO:0007669"/>
    <property type="project" value="UniProtKB-KW"/>
</dbReference>
<dbReference type="PANTHER" id="PTHR41694:SF3">
    <property type="entry name" value="RNA-DIRECTED DNA POLYMERASE-RELATED"/>
    <property type="match status" value="1"/>
</dbReference>
<evidence type="ECO:0000256" key="4">
    <source>
        <dbReference type="ARBA" id="ARBA00022759"/>
    </source>
</evidence>
<comment type="caution">
    <text evidence="7">The sequence shown here is derived from an EMBL/GenBank/DDBJ whole genome shotgun (WGS) entry which is preliminary data.</text>
</comment>
<keyword evidence="1" id="KW-0808">Transferase</keyword>
<evidence type="ECO:0000313" key="7">
    <source>
        <dbReference type="EMBL" id="NXH41293.1"/>
    </source>
</evidence>
<protein>
    <submittedName>
        <fullName evidence="7">POK10 protein</fullName>
    </submittedName>
</protein>
<dbReference type="SUPFAM" id="SSF53098">
    <property type="entry name" value="Ribonuclease H-like"/>
    <property type="match status" value="1"/>
</dbReference>
<keyword evidence="2" id="KW-0548">Nucleotidyltransferase</keyword>
<gene>
    <name evidence="7" type="primary">Ervk10_1</name>
    <name evidence="7" type="ORF">DICEXI_R15902</name>
</gene>
<dbReference type="InterPro" id="IPR036397">
    <property type="entry name" value="RNaseH_sf"/>
</dbReference>
<evidence type="ECO:0000256" key="1">
    <source>
        <dbReference type="ARBA" id="ARBA00022679"/>
    </source>
</evidence>
<dbReference type="Proteomes" id="UP000523279">
    <property type="component" value="Unassembled WGS sequence"/>
</dbReference>
<organism evidence="7 8">
    <name type="scientific">Dicaeum eximium</name>
    <dbReference type="NCBI Taxonomy" id="667154"/>
    <lineage>
        <taxon>Eukaryota</taxon>
        <taxon>Metazoa</taxon>
        <taxon>Chordata</taxon>
        <taxon>Craniata</taxon>
        <taxon>Vertebrata</taxon>
        <taxon>Euteleostomi</taxon>
        <taxon>Archelosauria</taxon>
        <taxon>Archosauria</taxon>
        <taxon>Dinosauria</taxon>
        <taxon>Saurischia</taxon>
        <taxon>Theropoda</taxon>
        <taxon>Coelurosauria</taxon>
        <taxon>Aves</taxon>
        <taxon>Neognathae</taxon>
        <taxon>Neoaves</taxon>
        <taxon>Telluraves</taxon>
        <taxon>Australaves</taxon>
        <taxon>Passeriformes</taxon>
        <taxon>Passeroidea</taxon>
        <taxon>Dicaeidae</taxon>
        <taxon>Dicaeum</taxon>
    </lineage>
</organism>
<keyword evidence="4" id="KW-0255">Endonuclease</keyword>
<name>A0A7K9JSU9_9PASE</name>
<dbReference type="Gene3D" id="3.30.420.10">
    <property type="entry name" value="Ribonuclease H-like superfamily/Ribonuclease H"/>
    <property type="match status" value="1"/>
</dbReference>
<evidence type="ECO:0000256" key="2">
    <source>
        <dbReference type="ARBA" id="ARBA00022695"/>
    </source>
</evidence>
<evidence type="ECO:0000313" key="8">
    <source>
        <dbReference type="Proteomes" id="UP000523279"/>
    </source>
</evidence>
<keyword evidence="8" id="KW-1185">Reference proteome</keyword>
<sequence>IEHQFGILHSPSGQAIIERSHQTLKRTLARQKGDLRVSTPQERLAKALFTISFLNCSFECLNLPVLHHFNNSAMLQFQERPPVLVKDPATLETGGPYPLV</sequence>
<evidence type="ECO:0000256" key="6">
    <source>
        <dbReference type="ARBA" id="ARBA00022918"/>
    </source>
</evidence>
<keyword evidence="6" id="KW-0695">RNA-directed DNA polymerase</keyword>
<accession>A0A7K9JSU9</accession>
<reference evidence="7 8" key="1">
    <citation type="submission" date="2019-09" db="EMBL/GenBank/DDBJ databases">
        <title>Bird 10,000 Genomes (B10K) Project - Family phase.</title>
        <authorList>
            <person name="Zhang G."/>
        </authorList>
    </citation>
    <scope>NUCLEOTIDE SEQUENCE [LARGE SCALE GENOMIC DNA]</scope>
    <source>
        <strain evidence="7">B10K-DU-001-34</strain>
        <tissue evidence="7">Muscle</tissue>
    </source>
</reference>
<dbReference type="InterPro" id="IPR012337">
    <property type="entry name" value="RNaseH-like_sf"/>
</dbReference>
<feature type="non-terminal residue" evidence="7">
    <location>
        <position position="100"/>
    </location>
</feature>
<dbReference type="GO" id="GO:0003964">
    <property type="term" value="F:RNA-directed DNA polymerase activity"/>
    <property type="evidence" value="ECO:0007669"/>
    <property type="project" value="UniProtKB-KW"/>
</dbReference>
<dbReference type="GO" id="GO:0016787">
    <property type="term" value="F:hydrolase activity"/>
    <property type="evidence" value="ECO:0007669"/>
    <property type="project" value="UniProtKB-KW"/>
</dbReference>
<evidence type="ECO:0000256" key="5">
    <source>
        <dbReference type="ARBA" id="ARBA00022801"/>
    </source>
</evidence>
<keyword evidence="5" id="KW-0378">Hydrolase</keyword>
<proteinExistence type="predicted"/>
<feature type="non-terminal residue" evidence="7">
    <location>
        <position position="1"/>
    </location>
</feature>
<evidence type="ECO:0000256" key="3">
    <source>
        <dbReference type="ARBA" id="ARBA00022722"/>
    </source>
</evidence>
<keyword evidence="3" id="KW-0540">Nuclease</keyword>
<dbReference type="PANTHER" id="PTHR41694">
    <property type="entry name" value="ENDOGENOUS RETROVIRUS GROUP K MEMBER POL PROTEIN"/>
    <property type="match status" value="1"/>
</dbReference>